<dbReference type="PROSITE" id="PS00018">
    <property type="entry name" value="EF_HAND_1"/>
    <property type="match status" value="1"/>
</dbReference>
<dbReference type="SUPFAM" id="SSF56219">
    <property type="entry name" value="DNase I-like"/>
    <property type="match status" value="1"/>
</dbReference>
<dbReference type="InterPro" id="IPR018247">
    <property type="entry name" value="EF_Hand_1_Ca_BS"/>
</dbReference>
<evidence type="ECO:0000313" key="1">
    <source>
        <dbReference type="EMBL" id="TWT37618.1"/>
    </source>
</evidence>
<protein>
    <recommendedName>
        <fullName evidence="3">Endonuclease/Exonuclease/phosphatase family protein</fullName>
    </recommendedName>
</protein>
<reference evidence="1 2" key="1">
    <citation type="submission" date="2019-02" db="EMBL/GenBank/DDBJ databases">
        <title>Deep-cultivation of Planctomycetes and their phenomic and genomic characterization uncovers novel biology.</title>
        <authorList>
            <person name="Wiegand S."/>
            <person name="Jogler M."/>
            <person name="Boedeker C."/>
            <person name="Pinto D."/>
            <person name="Vollmers J."/>
            <person name="Rivas-Marin E."/>
            <person name="Kohn T."/>
            <person name="Peeters S.H."/>
            <person name="Heuer A."/>
            <person name="Rast P."/>
            <person name="Oberbeckmann S."/>
            <person name="Bunk B."/>
            <person name="Jeske O."/>
            <person name="Meyerdierks A."/>
            <person name="Storesund J.E."/>
            <person name="Kallscheuer N."/>
            <person name="Luecker S."/>
            <person name="Lage O.M."/>
            <person name="Pohl T."/>
            <person name="Merkel B.J."/>
            <person name="Hornburger P."/>
            <person name="Mueller R.-W."/>
            <person name="Bruemmer F."/>
            <person name="Labrenz M."/>
            <person name="Spormann A.M."/>
            <person name="Op Den Camp H."/>
            <person name="Overmann J."/>
            <person name="Amann R."/>
            <person name="Jetten M.S.M."/>
            <person name="Mascher T."/>
            <person name="Medema M.H."/>
            <person name="Devos D.P."/>
            <person name="Kaster A.-K."/>
            <person name="Ovreas L."/>
            <person name="Rohde M."/>
            <person name="Galperin M.Y."/>
            <person name="Jogler C."/>
        </authorList>
    </citation>
    <scope>NUCLEOTIDE SEQUENCE [LARGE SCALE GENOMIC DNA]</scope>
    <source>
        <strain evidence="1 2">KOR34</strain>
    </source>
</reference>
<dbReference type="Proteomes" id="UP000316714">
    <property type="component" value="Unassembled WGS sequence"/>
</dbReference>
<dbReference type="RefSeq" id="WP_197531360.1">
    <property type="nucleotide sequence ID" value="NZ_SIHJ01000001.1"/>
</dbReference>
<evidence type="ECO:0008006" key="3">
    <source>
        <dbReference type="Google" id="ProtNLM"/>
    </source>
</evidence>
<accession>A0A5C5VG14</accession>
<dbReference type="InterPro" id="IPR036691">
    <property type="entry name" value="Endo/exonu/phosph_ase_sf"/>
</dbReference>
<dbReference type="EMBL" id="SIHJ01000001">
    <property type="protein sequence ID" value="TWT37618.1"/>
    <property type="molecule type" value="Genomic_DNA"/>
</dbReference>
<proteinExistence type="predicted"/>
<dbReference type="AlphaFoldDB" id="A0A5C5VG14"/>
<comment type="caution">
    <text evidence="1">The sequence shown here is derived from an EMBL/GenBank/DDBJ whole genome shotgun (WGS) entry which is preliminary data.</text>
</comment>
<evidence type="ECO:0000313" key="2">
    <source>
        <dbReference type="Proteomes" id="UP000316714"/>
    </source>
</evidence>
<organism evidence="1 2">
    <name type="scientific">Posidoniimonas corsicana</name>
    <dbReference type="NCBI Taxonomy" id="1938618"/>
    <lineage>
        <taxon>Bacteria</taxon>
        <taxon>Pseudomonadati</taxon>
        <taxon>Planctomycetota</taxon>
        <taxon>Planctomycetia</taxon>
        <taxon>Pirellulales</taxon>
        <taxon>Lacipirellulaceae</taxon>
        <taxon>Posidoniimonas</taxon>
    </lineage>
</organism>
<sequence>MAYSACAQLRVVNYNTLDKPFSQSDLDDLSIIVQAISDTPRNGVAKRPDILALQEQTTFSLNDSTSSRVAEALNSLFGVSSYQASVLGFGVDRLGVVFDSATVGLSSSSNIPTGGPRAAQRAEFSLLSYAGEQLYLYNAHLKAGSSSADNATRATEASNLVGNLASLGPNVNAVALGDMNIGSSSEAAFDALTDSGSPGFSDPLALGAWPNSSVAVHMTQSTRTSFLSDEGATGGMDDRFDLQLVTSPLLDGEGLSYLGPTSVGLESLEHSYQAFGNDGVSWNTRINNTFVGRTQTADVLNALHDFSDHLPVVADYQLPAVLEVLTAPVPETLAVGEPFTLDVTVRNAAEVLVAVGADELDYELSVSGDLSGQASGSVLALSGGDTISVALDTSVPGMRSGLLSVTTASQGAANALVELPISFEVIAAGLAGDFDGSGVVDAADYTVWRDGLGVDYVQSDYLTWRANFGQSAGGVGGSAAPEPAAMLLVFTALGWSAPRRWWSGRRD</sequence>
<keyword evidence="2" id="KW-1185">Reference proteome</keyword>
<dbReference type="Gene3D" id="3.60.10.10">
    <property type="entry name" value="Endonuclease/exonuclease/phosphatase"/>
    <property type="match status" value="1"/>
</dbReference>
<name>A0A5C5VG14_9BACT</name>
<gene>
    <name evidence="1" type="ORF">KOR34_25740</name>
</gene>